<feature type="signal peptide" evidence="1">
    <location>
        <begin position="1"/>
        <end position="21"/>
    </location>
</feature>
<keyword evidence="1" id="KW-0732">Signal</keyword>
<evidence type="ECO:0000313" key="3">
    <source>
        <dbReference type="Proteomes" id="UP000304912"/>
    </source>
</evidence>
<evidence type="ECO:0000256" key="1">
    <source>
        <dbReference type="SAM" id="SignalP"/>
    </source>
</evidence>
<dbReference type="InterPro" id="IPR011990">
    <property type="entry name" value="TPR-like_helical_dom_sf"/>
</dbReference>
<dbReference type="PROSITE" id="PS51257">
    <property type="entry name" value="PROKAR_LIPOPROTEIN"/>
    <property type="match status" value="1"/>
</dbReference>
<gene>
    <name evidence="2" type="ORF">FBQ74_01840</name>
</gene>
<dbReference type="OrthoDB" id="6254323at2"/>
<dbReference type="Proteomes" id="UP000304912">
    <property type="component" value="Chromosome"/>
</dbReference>
<dbReference type="RefSeq" id="WP_139755054.1">
    <property type="nucleotide sequence ID" value="NZ_CP039852.1"/>
</dbReference>
<keyword evidence="3" id="KW-1185">Reference proteome</keyword>
<dbReference type="SUPFAM" id="SSF48452">
    <property type="entry name" value="TPR-like"/>
    <property type="match status" value="1"/>
</dbReference>
<organism evidence="2 3">
    <name type="scientific">Salinimonas iocasae</name>
    <dbReference type="NCBI Taxonomy" id="2572577"/>
    <lineage>
        <taxon>Bacteria</taxon>
        <taxon>Pseudomonadati</taxon>
        <taxon>Pseudomonadota</taxon>
        <taxon>Gammaproteobacteria</taxon>
        <taxon>Alteromonadales</taxon>
        <taxon>Alteromonadaceae</taxon>
        <taxon>Alteromonas/Salinimonas group</taxon>
        <taxon>Salinimonas</taxon>
    </lineage>
</organism>
<feature type="chain" id="PRO_5022948826" evidence="1">
    <location>
        <begin position="22"/>
        <end position="401"/>
    </location>
</feature>
<evidence type="ECO:0000313" key="2">
    <source>
        <dbReference type="EMBL" id="QCZ92293.1"/>
    </source>
</evidence>
<dbReference type="Gene3D" id="1.25.40.10">
    <property type="entry name" value="Tetratricopeptide repeat domain"/>
    <property type="match status" value="1"/>
</dbReference>
<dbReference type="EMBL" id="CP039852">
    <property type="protein sequence ID" value="QCZ92293.1"/>
    <property type="molecule type" value="Genomic_DNA"/>
</dbReference>
<name>A0A5B7YAE7_9ALTE</name>
<reference evidence="2 3" key="1">
    <citation type="submission" date="2019-04" db="EMBL/GenBank/DDBJ databases">
        <title>Salinimonas iocasae sp. nov., a halophilic bacterium isolated from the outer tube casing of tubeworms in Okinawa Trough.</title>
        <authorList>
            <person name="Zhang H."/>
            <person name="Wang H."/>
            <person name="Li C."/>
        </authorList>
    </citation>
    <scope>NUCLEOTIDE SEQUENCE [LARGE SCALE GENOMIC DNA]</scope>
    <source>
        <strain evidence="2 3">KX18D6</strain>
    </source>
</reference>
<accession>A0A5B7YAE7</accession>
<protein>
    <submittedName>
        <fullName evidence="2">Uncharacterized protein</fullName>
    </submittedName>
</protein>
<proteinExistence type="predicted"/>
<dbReference type="AlphaFoldDB" id="A0A5B7YAE7"/>
<dbReference type="KEGG" id="salk:FBQ74_01840"/>
<sequence>MQLKNMGLWLKWLLLVSVIGAGTGCTSNDTASTMAVSKNTINWQALYSHEGVSKETVFEPNDIYALPETEKAAFLKWFNAPHNQSVDPHYRLANYLERTLHGFTYNGSTHTAAQAALLDNGNCLSLAVITSALASVAQIDLKFQKMNSPPVFKKQGDIMMLSSHVRTKAFNIVEDEELKDDGSPRVLVPASVIIDYFPSYGNVKGNYVSQDAVSAMFYRNKVALALVENNVSKAFWLADKALKLAPADPENVSAMAVVLRRLNKTEEAERLYKHAIAHDVTDITLLSNYLSLLSRQNRAQEAAEVAKLLNRQNDDNPYSWIALAKEHMDRGELVKAQHFLSKAELLAPYLDDVYREQARCFFLQEKMGLAYEALTKAHHLAWDDRSRELYAAKKAALESLH</sequence>